<dbReference type="RefSeq" id="WP_012888572.1">
    <property type="nucleotide sequence ID" value="NC_013595.1"/>
</dbReference>
<accession>D2ATF1</accession>
<dbReference type="AlphaFoldDB" id="D2ATF1"/>
<dbReference type="Proteomes" id="UP000002029">
    <property type="component" value="Chromosome"/>
</dbReference>
<dbReference type="HOGENOM" id="CLU_1947673_0_0_11"/>
<keyword evidence="2" id="KW-1185">Reference proteome</keyword>
<reference evidence="1 2" key="1">
    <citation type="journal article" date="2010" name="Stand. Genomic Sci.">
        <title>Complete genome sequence of Streptosporangium roseum type strain (NI 9100).</title>
        <authorList>
            <person name="Nolan M."/>
            <person name="Sikorski J."/>
            <person name="Jando M."/>
            <person name="Lucas S."/>
            <person name="Lapidus A."/>
            <person name="Glavina Del Rio T."/>
            <person name="Chen F."/>
            <person name="Tice H."/>
            <person name="Pitluck S."/>
            <person name="Cheng J.F."/>
            <person name="Chertkov O."/>
            <person name="Sims D."/>
            <person name="Meincke L."/>
            <person name="Brettin T."/>
            <person name="Han C."/>
            <person name="Detter J.C."/>
            <person name="Bruce D."/>
            <person name="Goodwin L."/>
            <person name="Land M."/>
            <person name="Hauser L."/>
            <person name="Chang Y.J."/>
            <person name="Jeffries C.D."/>
            <person name="Ivanova N."/>
            <person name="Mavromatis K."/>
            <person name="Mikhailova N."/>
            <person name="Chen A."/>
            <person name="Palaniappan K."/>
            <person name="Chain P."/>
            <person name="Rohde M."/>
            <person name="Goker M."/>
            <person name="Bristow J."/>
            <person name="Eisen J.A."/>
            <person name="Markowitz V."/>
            <person name="Hugenholtz P."/>
            <person name="Kyrpides N.C."/>
            <person name="Klenk H.P."/>
        </authorList>
    </citation>
    <scope>NUCLEOTIDE SEQUENCE [LARGE SCALE GENOMIC DNA]</scope>
    <source>
        <strain evidence="2">ATCC 12428 / DSM 43021 / JCM 3005 / NI 9100</strain>
    </source>
</reference>
<dbReference type="STRING" id="479432.Sros_1839"/>
<name>D2ATF1_STRRD</name>
<dbReference type="KEGG" id="sro:Sros_1839"/>
<evidence type="ECO:0000313" key="2">
    <source>
        <dbReference type="Proteomes" id="UP000002029"/>
    </source>
</evidence>
<organism evidence="1 2">
    <name type="scientific">Streptosporangium roseum (strain ATCC 12428 / DSM 43021 / JCM 3005 / KCTC 9067 / NCIMB 10171 / NRRL 2505 / NI 9100)</name>
    <dbReference type="NCBI Taxonomy" id="479432"/>
    <lineage>
        <taxon>Bacteria</taxon>
        <taxon>Bacillati</taxon>
        <taxon>Actinomycetota</taxon>
        <taxon>Actinomycetes</taxon>
        <taxon>Streptosporangiales</taxon>
        <taxon>Streptosporangiaceae</taxon>
        <taxon>Streptosporangium</taxon>
    </lineage>
</organism>
<dbReference type="EMBL" id="CP001814">
    <property type="protein sequence ID" value="ACZ84827.1"/>
    <property type="molecule type" value="Genomic_DNA"/>
</dbReference>
<sequence>MEPTVPNQPPTWHPACHLPWCRNDHAATPVLSADVDVVHTAFVADFDLERNVVEIRYMQAQVAGALQTPVLRVLYGSTWAVNDSLDIPLPAAGALGDILALLTVQTYAEFGAALTHGSKGPGQAKAVTW</sequence>
<proteinExistence type="predicted"/>
<evidence type="ECO:0000313" key="1">
    <source>
        <dbReference type="EMBL" id="ACZ84827.1"/>
    </source>
</evidence>
<gene>
    <name evidence="1" type="ordered locus">Sros_1839</name>
</gene>
<protein>
    <submittedName>
        <fullName evidence="1">Uncharacterized protein</fullName>
    </submittedName>
</protein>